<evidence type="ECO:0000313" key="7">
    <source>
        <dbReference type="EMBL" id="OIW02138.1"/>
    </source>
</evidence>
<protein>
    <recommendedName>
        <fullName evidence="6">MYB-CC type transcription factor LHEQLE-containing domain-containing protein</fullName>
    </recommendedName>
</protein>
<keyword evidence="3" id="KW-0804">Transcription</keyword>
<proteinExistence type="predicted"/>
<dbReference type="EMBL" id="CM007371">
    <property type="protein sequence ID" value="OIW02138.1"/>
    <property type="molecule type" value="Genomic_DNA"/>
</dbReference>
<dbReference type="InterPro" id="IPR009057">
    <property type="entry name" value="Homeodomain-like_sf"/>
</dbReference>
<evidence type="ECO:0000256" key="2">
    <source>
        <dbReference type="ARBA" id="ARBA00023015"/>
    </source>
</evidence>
<organism evidence="7 8">
    <name type="scientific">Lupinus angustifolius</name>
    <name type="common">Narrow-leaved blue lupine</name>
    <dbReference type="NCBI Taxonomy" id="3871"/>
    <lineage>
        <taxon>Eukaryota</taxon>
        <taxon>Viridiplantae</taxon>
        <taxon>Streptophyta</taxon>
        <taxon>Embryophyta</taxon>
        <taxon>Tracheophyta</taxon>
        <taxon>Spermatophyta</taxon>
        <taxon>Magnoliopsida</taxon>
        <taxon>eudicotyledons</taxon>
        <taxon>Gunneridae</taxon>
        <taxon>Pentapetalae</taxon>
        <taxon>rosids</taxon>
        <taxon>fabids</taxon>
        <taxon>Fabales</taxon>
        <taxon>Fabaceae</taxon>
        <taxon>Papilionoideae</taxon>
        <taxon>50 kb inversion clade</taxon>
        <taxon>genistoids sensu lato</taxon>
        <taxon>core genistoids</taxon>
        <taxon>Genisteae</taxon>
        <taxon>Lupinus</taxon>
    </lineage>
</organism>
<dbReference type="PANTHER" id="PTHR31499">
    <property type="entry name" value="MYB FAMILY TRANSCRIPTION FACTOR PHL11"/>
    <property type="match status" value="1"/>
</dbReference>
<dbReference type="InterPro" id="IPR046955">
    <property type="entry name" value="PHR1-like"/>
</dbReference>
<dbReference type="InterPro" id="IPR025756">
    <property type="entry name" value="Myb_CC_LHEQLE"/>
</dbReference>
<reference evidence="7 8" key="1">
    <citation type="journal article" date="2017" name="Plant Biotechnol. J.">
        <title>A comprehensive draft genome sequence for lupin (Lupinus angustifolius), an emerging health food: insights into plant-microbe interactions and legume evolution.</title>
        <authorList>
            <person name="Hane J.K."/>
            <person name="Ming Y."/>
            <person name="Kamphuis L.G."/>
            <person name="Nelson M.N."/>
            <person name="Garg G."/>
            <person name="Atkins C.A."/>
            <person name="Bayer P.E."/>
            <person name="Bravo A."/>
            <person name="Bringans S."/>
            <person name="Cannon S."/>
            <person name="Edwards D."/>
            <person name="Foley R."/>
            <person name="Gao L.L."/>
            <person name="Harrison M.J."/>
            <person name="Huang W."/>
            <person name="Hurgobin B."/>
            <person name="Li S."/>
            <person name="Liu C.W."/>
            <person name="McGrath A."/>
            <person name="Morahan G."/>
            <person name="Murray J."/>
            <person name="Weller J."/>
            <person name="Jian J."/>
            <person name="Singh K.B."/>
        </authorList>
    </citation>
    <scope>NUCLEOTIDE SEQUENCE [LARGE SCALE GENOMIC DNA]</scope>
    <source>
        <strain evidence="8">cv. Tanjil</strain>
        <tissue evidence="7">Whole plant</tissue>
    </source>
</reference>
<evidence type="ECO:0000259" key="6">
    <source>
        <dbReference type="Pfam" id="PF14379"/>
    </source>
</evidence>
<dbReference type="PANTHER" id="PTHR31499:SF11">
    <property type="entry name" value="MYB FAMILY TRANSCRIPTION FACTOR PHL8"/>
    <property type="match status" value="1"/>
</dbReference>
<gene>
    <name evidence="7" type="ORF">TanjilG_06733</name>
</gene>
<keyword evidence="4" id="KW-0539">Nucleus</keyword>
<dbReference type="NCBIfam" id="TIGR01557">
    <property type="entry name" value="myb_SHAQKYF"/>
    <property type="match status" value="1"/>
</dbReference>
<dbReference type="InterPro" id="IPR006447">
    <property type="entry name" value="Myb_dom_plants"/>
</dbReference>
<evidence type="ECO:0000313" key="8">
    <source>
        <dbReference type="Proteomes" id="UP000188354"/>
    </source>
</evidence>
<keyword evidence="2" id="KW-0805">Transcription regulation</keyword>
<feature type="region of interest" description="Disordered" evidence="5">
    <location>
        <begin position="221"/>
        <end position="271"/>
    </location>
</feature>
<comment type="subcellular location">
    <subcellularLocation>
        <location evidence="1">Nucleus</location>
    </subcellularLocation>
</comment>
<dbReference type="GO" id="GO:0005634">
    <property type="term" value="C:nucleus"/>
    <property type="evidence" value="ECO:0007669"/>
    <property type="project" value="UniProtKB-SubCell"/>
</dbReference>
<evidence type="ECO:0000256" key="4">
    <source>
        <dbReference type="ARBA" id="ARBA00023242"/>
    </source>
</evidence>
<dbReference type="Gramene" id="OIW02138">
    <property type="protein sequence ID" value="OIW02138"/>
    <property type="gene ID" value="TanjilG_06733"/>
</dbReference>
<dbReference type="Pfam" id="PF14379">
    <property type="entry name" value="Myb_CC_LHEQLE"/>
    <property type="match status" value="1"/>
</dbReference>
<dbReference type="GO" id="GO:0003677">
    <property type="term" value="F:DNA binding"/>
    <property type="evidence" value="ECO:0007669"/>
    <property type="project" value="InterPro"/>
</dbReference>
<dbReference type="GO" id="GO:0003700">
    <property type="term" value="F:DNA-binding transcription factor activity"/>
    <property type="evidence" value="ECO:0007669"/>
    <property type="project" value="InterPro"/>
</dbReference>
<dbReference type="Gene3D" id="3.30.410.40">
    <property type="match status" value="1"/>
</dbReference>
<dbReference type="Gene3D" id="1.10.10.60">
    <property type="entry name" value="Homeodomain-like"/>
    <property type="match status" value="1"/>
</dbReference>
<accession>A0A1J7H6P3</accession>
<dbReference type="Proteomes" id="UP000188354">
    <property type="component" value="Chromosome LG11"/>
</dbReference>
<feature type="domain" description="MYB-CC type transcription factor LHEQLE-containing" evidence="6">
    <location>
        <begin position="107"/>
        <end position="153"/>
    </location>
</feature>
<keyword evidence="8" id="KW-1185">Reference proteome</keyword>
<sequence>MDQQNMQNQSVHSVLSTDAKPRLKWTPELHQRFIEATNQLGGAEKATPKSLMRVMGIPGLTLLGKSQQVETCSDNNQQDYKEFKCSDDDHCSKEISVGVQNHIPENLQITQALQMQMEVQRKLYEQIEVQKNLQLKIEAQGQYLQSVLKKAQEALGGYNSSTVGIELTRAELSHLETIINNASPSSPISELTEAKGLSLHCGKRKKDRGTMCSLESSLTSSESCGRKKEKNPKELPLVDIKHEDKGSNGGSSNDEASGRKISGASDSDGSCVEQPCGKTCGNKLKKPKLLELIDLNNQYESDMDSGKIEVESKVVFPPLFLTPWQVVAEFSLFEAGILPYNSSSLEHAKELRFLGVCLMNYRKGTQTPYILTVLLNATVKNIIFHHNGNKTEARVKGIRFIQSNDSLDEVQHSTGA</sequence>
<evidence type="ECO:0000256" key="5">
    <source>
        <dbReference type="SAM" id="MobiDB-lite"/>
    </source>
</evidence>
<dbReference type="STRING" id="3871.A0A1J7H6P3"/>
<evidence type="ECO:0000256" key="3">
    <source>
        <dbReference type="ARBA" id="ARBA00023163"/>
    </source>
</evidence>
<dbReference type="OMA" id="CKKTENR"/>
<evidence type="ECO:0000256" key="1">
    <source>
        <dbReference type="ARBA" id="ARBA00004123"/>
    </source>
</evidence>
<name>A0A1J7H6P3_LUPAN</name>
<dbReference type="SUPFAM" id="SSF46689">
    <property type="entry name" value="Homeodomain-like"/>
    <property type="match status" value="1"/>
</dbReference>
<dbReference type="AlphaFoldDB" id="A0A1J7H6P3"/>